<gene>
    <name evidence="2" type="ORF">J437_LFUL012213</name>
</gene>
<comment type="caution">
    <text evidence="2">The sequence shown here is derived from an EMBL/GenBank/DDBJ whole genome shotgun (WGS) entry which is preliminary data.</text>
</comment>
<dbReference type="Proteomes" id="UP000792457">
    <property type="component" value="Unassembled WGS sequence"/>
</dbReference>
<evidence type="ECO:0008006" key="4">
    <source>
        <dbReference type="Google" id="ProtNLM"/>
    </source>
</evidence>
<protein>
    <recommendedName>
        <fullName evidence="4">Ig-like domain-containing protein</fullName>
    </recommendedName>
</protein>
<dbReference type="PANTHER" id="PTHR23279:SF36">
    <property type="entry name" value="DEFECTIVE PROBOSCIS EXTENSION RESPONSE 9, ISOFORM A"/>
    <property type="match status" value="1"/>
</dbReference>
<reference evidence="2" key="1">
    <citation type="submission" date="2013-04" db="EMBL/GenBank/DDBJ databases">
        <authorList>
            <person name="Qu J."/>
            <person name="Murali S.C."/>
            <person name="Bandaranaike D."/>
            <person name="Bellair M."/>
            <person name="Blankenburg K."/>
            <person name="Chao H."/>
            <person name="Dinh H."/>
            <person name="Doddapaneni H."/>
            <person name="Downs B."/>
            <person name="Dugan-Rocha S."/>
            <person name="Elkadiri S."/>
            <person name="Gnanaolivu R.D."/>
            <person name="Hernandez B."/>
            <person name="Javaid M."/>
            <person name="Jayaseelan J.C."/>
            <person name="Lee S."/>
            <person name="Li M."/>
            <person name="Ming W."/>
            <person name="Munidasa M."/>
            <person name="Muniz J."/>
            <person name="Nguyen L."/>
            <person name="Ongeri F."/>
            <person name="Osuji N."/>
            <person name="Pu L.-L."/>
            <person name="Puazo M."/>
            <person name="Qu C."/>
            <person name="Quiroz J."/>
            <person name="Raj R."/>
            <person name="Weissenberger G."/>
            <person name="Xin Y."/>
            <person name="Zou X."/>
            <person name="Han Y."/>
            <person name="Richards S."/>
            <person name="Worley K."/>
            <person name="Muzny D."/>
            <person name="Gibbs R."/>
        </authorList>
    </citation>
    <scope>NUCLEOTIDE SEQUENCE</scope>
    <source>
        <strain evidence="2">Sampled in the wild</strain>
    </source>
</reference>
<dbReference type="OrthoDB" id="10031887at2759"/>
<name>A0A8K0NZR9_LADFU</name>
<dbReference type="EMBL" id="KZ308485">
    <property type="protein sequence ID" value="KAG8230420.1"/>
    <property type="molecule type" value="Genomic_DNA"/>
</dbReference>
<dbReference type="InterPro" id="IPR013783">
    <property type="entry name" value="Ig-like_fold"/>
</dbReference>
<keyword evidence="3" id="KW-1185">Reference proteome</keyword>
<feature type="region of interest" description="Disordered" evidence="1">
    <location>
        <begin position="19"/>
        <end position="57"/>
    </location>
</feature>
<evidence type="ECO:0000256" key="1">
    <source>
        <dbReference type="SAM" id="MobiDB-lite"/>
    </source>
</evidence>
<sequence>MINYDTSSPGSGVTVGAGAPGGAAGSTGASAASGAGGGAASGGVSVSTEPGPKTHSRLLISRATLGHSGNYSCRASNTNPSTIHVFVSRGNKALWSNTEEIKATKTQPCLKTVIYDSKKNNPTRAHV</sequence>
<dbReference type="Gene3D" id="2.60.40.10">
    <property type="entry name" value="Immunoglobulins"/>
    <property type="match status" value="1"/>
</dbReference>
<organism evidence="2 3">
    <name type="scientific">Ladona fulva</name>
    <name type="common">Scarce chaser dragonfly</name>
    <name type="synonym">Libellula fulva</name>
    <dbReference type="NCBI Taxonomy" id="123851"/>
    <lineage>
        <taxon>Eukaryota</taxon>
        <taxon>Metazoa</taxon>
        <taxon>Ecdysozoa</taxon>
        <taxon>Arthropoda</taxon>
        <taxon>Hexapoda</taxon>
        <taxon>Insecta</taxon>
        <taxon>Pterygota</taxon>
        <taxon>Palaeoptera</taxon>
        <taxon>Odonata</taxon>
        <taxon>Epiprocta</taxon>
        <taxon>Anisoptera</taxon>
        <taxon>Libelluloidea</taxon>
        <taxon>Libellulidae</taxon>
        <taxon>Ladona</taxon>
    </lineage>
</organism>
<evidence type="ECO:0000313" key="3">
    <source>
        <dbReference type="Proteomes" id="UP000792457"/>
    </source>
</evidence>
<dbReference type="InterPro" id="IPR037448">
    <property type="entry name" value="Zig-8"/>
</dbReference>
<reference evidence="2" key="2">
    <citation type="submission" date="2017-10" db="EMBL/GenBank/DDBJ databases">
        <title>Ladona fulva Genome sequencing and assembly.</title>
        <authorList>
            <person name="Murali S."/>
            <person name="Richards S."/>
            <person name="Bandaranaike D."/>
            <person name="Bellair M."/>
            <person name="Blankenburg K."/>
            <person name="Chao H."/>
            <person name="Dinh H."/>
            <person name="Doddapaneni H."/>
            <person name="Dugan-Rocha S."/>
            <person name="Elkadiri S."/>
            <person name="Gnanaolivu R."/>
            <person name="Hernandez B."/>
            <person name="Skinner E."/>
            <person name="Javaid M."/>
            <person name="Lee S."/>
            <person name="Li M."/>
            <person name="Ming W."/>
            <person name="Munidasa M."/>
            <person name="Muniz J."/>
            <person name="Nguyen L."/>
            <person name="Hughes D."/>
            <person name="Osuji N."/>
            <person name="Pu L.-L."/>
            <person name="Puazo M."/>
            <person name="Qu C."/>
            <person name="Quiroz J."/>
            <person name="Raj R."/>
            <person name="Weissenberger G."/>
            <person name="Xin Y."/>
            <person name="Zou X."/>
            <person name="Han Y."/>
            <person name="Worley K."/>
            <person name="Muzny D."/>
            <person name="Gibbs R."/>
        </authorList>
    </citation>
    <scope>NUCLEOTIDE SEQUENCE</scope>
    <source>
        <strain evidence="2">Sampled in the wild</strain>
    </source>
</reference>
<proteinExistence type="predicted"/>
<dbReference type="GO" id="GO:0032589">
    <property type="term" value="C:neuron projection membrane"/>
    <property type="evidence" value="ECO:0007669"/>
    <property type="project" value="TreeGrafter"/>
</dbReference>
<dbReference type="InterPro" id="IPR036179">
    <property type="entry name" value="Ig-like_dom_sf"/>
</dbReference>
<dbReference type="PANTHER" id="PTHR23279">
    <property type="entry name" value="DEFECTIVE PROBOSCIS EXTENSION RESPONSE DPR -RELATED"/>
    <property type="match status" value="1"/>
</dbReference>
<dbReference type="GO" id="GO:0050808">
    <property type="term" value="P:synapse organization"/>
    <property type="evidence" value="ECO:0007669"/>
    <property type="project" value="TreeGrafter"/>
</dbReference>
<evidence type="ECO:0000313" key="2">
    <source>
        <dbReference type="EMBL" id="KAG8230420.1"/>
    </source>
</evidence>
<dbReference type="SUPFAM" id="SSF48726">
    <property type="entry name" value="Immunoglobulin"/>
    <property type="match status" value="1"/>
</dbReference>
<dbReference type="AlphaFoldDB" id="A0A8K0NZR9"/>
<accession>A0A8K0NZR9</accession>